<organism evidence="2 3">
    <name type="scientific">Bacteroides thetaiotaomicron (strain ATCC 29148 / DSM 2079 / JCM 5827 / CCUG 10774 / NCTC 10582 / VPI-5482 / E50)</name>
    <dbReference type="NCBI Taxonomy" id="226186"/>
    <lineage>
        <taxon>Bacteria</taxon>
        <taxon>Pseudomonadati</taxon>
        <taxon>Bacteroidota</taxon>
        <taxon>Bacteroidia</taxon>
        <taxon>Bacteroidales</taxon>
        <taxon>Bacteroidaceae</taxon>
        <taxon>Bacteroides</taxon>
    </lineage>
</organism>
<evidence type="ECO:0000256" key="1">
    <source>
        <dbReference type="SAM" id="MobiDB-lite"/>
    </source>
</evidence>
<reference evidence="2 3" key="2">
    <citation type="journal article" date="2009" name="Proc. Natl. Acad. Sci. U.S.A.">
        <title>Characterizing a model human gut microbiota composed of members of its two dominant bacterial phyla.</title>
        <authorList>
            <person name="Mahowald M.A."/>
            <person name="Rey F.E."/>
            <person name="Seedorf H."/>
            <person name="Turnbaugh P.J."/>
            <person name="Fulton R.S."/>
            <person name="Wollam A."/>
            <person name="Shah N."/>
            <person name="Wang C."/>
            <person name="Magrini V."/>
            <person name="Wilson R.K."/>
            <person name="Cantarel B.L."/>
            <person name="Coutinho P.M."/>
            <person name="Henrissat B."/>
            <person name="Crock L.W."/>
            <person name="Russell A."/>
            <person name="Verberkmoes N.C."/>
            <person name="Hettich R.L."/>
            <person name="Gordon J.I."/>
        </authorList>
    </citation>
    <scope>NUCLEOTIDE SEQUENCE [LARGE SCALE GENOMIC DNA]</scope>
    <source>
        <strain evidence="3">ATCC 29148 / DSM 2079 / JCM 5827 / CCUG 10774 / NCTC 10582 / VPI-5482 / E50</strain>
    </source>
</reference>
<dbReference type="PaxDb" id="226186-BT_2022"/>
<reference evidence="2 3" key="1">
    <citation type="journal article" date="2003" name="Science">
        <title>A genomic view of the human-Bacteroides thetaiotaomicron symbiosis.</title>
        <authorList>
            <person name="Xu J."/>
            <person name="Bjursell M.K."/>
            <person name="Himrod J."/>
            <person name="Deng S."/>
            <person name="Carmichael L.K."/>
            <person name="Chiang H.C."/>
            <person name="Hooper L.V."/>
            <person name="Gordon J.I."/>
        </authorList>
    </citation>
    <scope>NUCLEOTIDE SEQUENCE [LARGE SCALE GENOMIC DNA]</scope>
    <source>
        <strain evidence="3">ATCC 29148 / DSM 2079 / JCM 5827 / CCUG 10774 / NCTC 10582 / VPI-5482 / E50</strain>
    </source>
</reference>
<dbReference type="AlphaFoldDB" id="Q8A664"/>
<feature type="region of interest" description="Disordered" evidence="1">
    <location>
        <begin position="1"/>
        <end position="92"/>
    </location>
</feature>
<accession>Q8A664</accession>
<dbReference type="EMBL" id="AE015928">
    <property type="protein sequence ID" value="AAO77129.1"/>
    <property type="molecule type" value="Genomic_DNA"/>
</dbReference>
<dbReference type="HOGENOM" id="CLU_1764410_0_0_10"/>
<gene>
    <name evidence="2" type="ordered locus">BT_2022</name>
</gene>
<dbReference type="EnsemblBacteria" id="AAO77129">
    <property type="protein sequence ID" value="AAO77129"/>
    <property type="gene ID" value="BT_2022"/>
</dbReference>
<dbReference type="STRING" id="226186.BT_2022"/>
<sequence length="147" mass="16387">MKERNIEKIVKAVSKDNESKNHETNFRRKCNPAPHTGIQQKPTGHSLPAPHTARLRTPHSPQLDRQEHGTTKRTRPHGIFRESHPAHSGASRAHLPFLGGALIRADYPHGFPSLREGADFLVKPHSSGSKYISVTPRPFQIFSSLAV</sequence>
<dbReference type="InParanoid" id="Q8A664"/>
<protein>
    <submittedName>
        <fullName evidence="2">Uncharacterized protein</fullName>
    </submittedName>
</protein>
<name>Q8A664_BACTN</name>
<evidence type="ECO:0000313" key="2">
    <source>
        <dbReference type="EMBL" id="AAO77129.1"/>
    </source>
</evidence>
<proteinExistence type="predicted"/>
<dbReference type="Proteomes" id="UP000001414">
    <property type="component" value="Chromosome"/>
</dbReference>
<keyword evidence="3" id="KW-1185">Reference proteome</keyword>
<feature type="compositionally biased region" description="Basic and acidic residues" evidence="1">
    <location>
        <begin position="1"/>
        <end position="26"/>
    </location>
</feature>
<dbReference type="KEGG" id="bth:BT_2022"/>
<evidence type="ECO:0000313" key="3">
    <source>
        <dbReference type="Proteomes" id="UP000001414"/>
    </source>
</evidence>